<feature type="domain" description="AB hydrolase-1" evidence="2">
    <location>
        <begin position="39"/>
        <end position="260"/>
    </location>
</feature>
<organism evidence="3 4">
    <name type="scientific">Streptomyces gelaticus</name>
    <dbReference type="NCBI Taxonomy" id="285446"/>
    <lineage>
        <taxon>Bacteria</taxon>
        <taxon>Bacillati</taxon>
        <taxon>Actinomycetota</taxon>
        <taxon>Actinomycetes</taxon>
        <taxon>Kitasatosporales</taxon>
        <taxon>Streptomycetaceae</taxon>
        <taxon>Streptomyces</taxon>
    </lineage>
</organism>
<evidence type="ECO:0000313" key="4">
    <source>
        <dbReference type="Proteomes" id="UP000660675"/>
    </source>
</evidence>
<feature type="compositionally biased region" description="Basic and acidic residues" evidence="1">
    <location>
        <begin position="266"/>
        <end position="277"/>
    </location>
</feature>
<dbReference type="SUPFAM" id="SSF53474">
    <property type="entry name" value="alpha/beta-Hydrolases"/>
    <property type="match status" value="1"/>
</dbReference>
<gene>
    <name evidence="3" type="ORF">GCM10015535_59700</name>
</gene>
<dbReference type="InterPro" id="IPR052897">
    <property type="entry name" value="Sec-Metab_Biosynth_Hydrolase"/>
</dbReference>
<evidence type="ECO:0000313" key="3">
    <source>
        <dbReference type="EMBL" id="GGV94357.1"/>
    </source>
</evidence>
<dbReference type="InterPro" id="IPR029058">
    <property type="entry name" value="AB_hydrolase_fold"/>
</dbReference>
<feature type="region of interest" description="Disordered" evidence="1">
    <location>
        <begin position="266"/>
        <end position="286"/>
    </location>
</feature>
<dbReference type="Proteomes" id="UP000660675">
    <property type="component" value="Unassembled WGS sequence"/>
</dbReference>
<sequence>MVRSRDAVPHPNALGWGIPSPAQSEVNGMHRPTPVPPTIVLVHGAFTDASSWAGVIGLLHAAGLTVRAPANPLRGLAQDAAYIRSLVRDIDVPVVLVGHDYGGAVITHAATDTDNVVALCYVAAFGLDVGECVLDITNRFTPAPVAEATFTVALPTRIPGPDHELYIRRERFHHVYAADLPPAVEKVLSVTQRPIARSALTSRSGPPAWASRPSWYAIATADRILNPTAQRFMAQRMAATEYVLDGSHAVVLSQPDAVVAMIREAAEQGDDRGDDNGLRQGFRASE</sequence>
<evidence type="ECO:0000259" key="2">
    <source>
        <dbReference type="Pfam" id="PF12697"/>
    </source>
</evidence>
<dbReference type="PANTHER" id="PTHR37017">
    <property type="entry name" value="AB HYDROLASE-1 DOMAIN-CONTAINING PROTEIN-RELATED"/>
    <property type="match status" value="1"/>
</dbReference>
<proteinExistence type="predicted"/>
<dbReference type="GO" id="GO:0016787">
    <property type="term" value="F:hydrolase activity"/>
    <property type="evidence" value="ECO:0007669"/>
    <property type="project" value="UniProtKB-KW"/>
</dbReference>
<keyword evidence="4" id="KW-1185">Reference proteome</keyword>
<dbReference type="Pfam" id="PF12697">
    <property type="entry name" value="Abhydrolase_6"/>
    <property type="match status" value="1"/>
</dbReference>
<reference evidence="4" key="1">
    <citation type="journal article" date="2019" name="Int. J. Syst. Evol. Microbiol.">
        <title>The Global Catalogue of Microorganisms (GCM) 10K type strain sequencing project: providing services to taxonomists for standard genome sequencing and annotation.</title>
        <authorList>
            <consortium name="The Broad Institute Genomics Platform"/>
            <consortium name="The Broad Institute Genome Sequencing Center for Infectious Disease"/>
            <person name="Wu L."/>
            <person name="Ma J."/>
        </authorList>
    </citation>
    <scope>NUCLEOTIDE SEQUENCE [LARGE SCALE GENOMIC DNA]</scope>
    <source>
        <strain evidence="4">JCM 4376</strain>
    </source>
</reference>
<keyword evidence="3" id="KW-0378">Hydrolase</keyword>
<name>A0ABQ2W7D3_9ACTN</name>
<dbReference type="EMBL" id="BMTF01000027">
    <property type="protein sequence ID" value="GGV94357.1"/>
    <property type="molecule type" value="Genomic_DNA"/>
</dbReference>
<accession>A0ABQ2W7D3</accession>
<evidence type="ECO:0000256" key="1">
    <source>
        <dbReference type="SAM" id="MobiDB-lite"/>
    </source>
</evidence>
<dbReference type="Gene3D" id="3.40.50.1820">
    <property type="entry name" value="alpha/beta hydrolase"/>
    <property type="match status" value="1"/>
</dbReference>
<dbReference type="PANTHER" id="PTHR37017:SF11">
    <property type="entry name" value="ESTERASE_LIPASE_THIOESTERASE DOMAIN-CONTAINING PROTEIN"/>
    <property type="match status" value="1"/>
</dbReference>
<protein>
    <submittedName>
        <fullName evidence="3">Alpha/beta hydrolase</fullName>
    </submittedName>
</protein>
<dbReference type="InterPro" id="IPR000073">
    <property type="entry name" value="AB_hydrolase_1"/>
</dbReference>
<comment type="caution">
    <text evidence="3">The sequence shown here is derived from an EMBL/GenBank/DDBJ whole genome shotgun (WGS) entry which is preliminary data.</text>
</comment>